<keyword evidence="1" id="KW-0472">Membrane</keyword>
<evidence type="ECO:0000256" key="1">
    <source>
        <dbReference type="SAM" id="Phobius"/>
    </source>
</evidence>
<name>A0ABS8BT20_9RHOB</name>
<organism evidence="2 3">
    <name type="scientific">Loktanella gaetbuli</name>
    <dbReference type="NCBI Taxonomy" id="2881335"/>
    <lineage>
        <taxon>Bacteria</taxon>
        <taxon>Pseudomonadati</taxon>
        <taxon>Pseudomonadota</taxon>
        <taxon>Alphaproteobacteria</taxon>
        <taxon>Rhodobacterales</taxon>
        <taxon>Roseobacteraceae</taxon>
        <taxon>Loktanella</taxon>
    </lineage>
</organism>
<feature type="transmembrane region" description="Helical" evidence="1">
    <location>
        <begin position="12"/>
        <end position="35"/>
    </location>
</feature>
<proteinExistence type="predicted"/>
<keyword evidence="3" id="KW-1185">Reference proteome</keyword>
<sequence length="317" mass="34622">MPQFRPEPEESGVAGSLLAGLGVAWIVLVLVLWVLQPATPEGFGGAITLFYLLALILPPAMLVVCHLIMDAQRETKRRINRLDDALAALRVTPQSSAMSPKTVEARLEEIAQTARKTEATVATFTSSRDMARSKLAITSIKTVPDDQPTLALGTSAEDMAVPLETAELIRALNFPEDERDTAGFGALRRALKDRSAGKLIKASQDVLTLLSQDGIYMDDLKPDRAKPDLWRRFAQGERGRAVAALGGIRDRSSLALTAGRMREDVIFRDAAHHFLRLFDRMLAQVEPDASDAEMIALADTRSARAFMIVARVSGVFD</sequence>
<feature type="transmembrane region" description="Helical" evidence="1">
    <location>
        <begin position="47"/>
        <end position="69"/>
    </location>
</feature>
<dbReference type="Proteomes" id="UP001138961">
    <property type="component" value="Unassembled WGS sequence"/>
</dbReference>
<evidence type="ECO:0000313" key="3">
    <source>
        <dbReference type="Proteomes" id="UP001138961"/>
    </source>
</evidence>
<dbReference type="RefSeq" id="WP_226747715.1">
    <property type="nucleotide sequence ID" value="NZ_JAJATZ010000002.1"/>
</dbReference>
<evidence type="ECO:0000313" key="2">
    <source>
        <dbReference type="EMBL" id="MCB5198851.1"/>
    </source>
</evidence>
<keyword evidence="1" id="KW-0812">Transmembrane</keyword>
<accession>A0ABS8BT20</accession>
<comment type="caution">
    <text evidence="2">The sequence shown here is derived from an EMBL/GenBank/DDBJ whole genome shotgun (WGS) entry which is preliminary data.</text>
</comment>
<reference evidence="2" key="1">
    <citation type="submission" date="2021-10" db="EMBL/GenBank/DDBJ databases">
        <title>Loktanella gaetbuli sp. nov., isolated from a tidal flat.</title>
        <authorList>
            <person name="Park S."/>
            <person name="Yoon J.-H."/>
        </authorList>
    </citation>
    <scope>NUCLEOTIDE SEQUENCE</scope>
    <source>
        <strain evidence="2">TSTF-M6</strain>
    </source>
</reference>
<protein>
    <submittedName>
        <fullName evidence="2">Uncharacterized protein</fullName>
    </submittedName>
</protein>
<keyword evidence="1" id="KW-1133">Transmembrane helix</keyword>
<dbReference type="EMBL" id="JAJATZ010000002">
    <property type="protein sequence ID" value="MCB5198851.1"/>
    <property type="molecule type" value="Genomic_DNA"/>
</dbReference>
<gene>
    <name evidence="2" type="ORF">LGQ03_06325</name>
</gene>